<dbReference type="SUPFAM" id="SSF75304">
    <property type="entry name" value="Amidase signature (AS) enzymes"/>
    <property type="match status" value="1"/>
</dbReference>
<dbReference type="GeneID" id="28739910"/>
<feature type="compositionally biased region" description="Low complexity" evidence="1">
    <location>
        <begin position="1251"/>
        <end position="1264"/>
    </location>
</feature>
<evidence type="ECO:0000313" key="3">
    <source>
        <dbReference type="EMBL" id="KPI40609.1"/>
    </source>
</evidence>
<feature type="region of interest" description="Disordered" evidence="1">
    <location>
        <begin position="237"/>
        <end position="258"/>
    </location>
</feature>
<comment type="caution">
    <text evidence="3">The sequence shown here is derived from an EMBL/GenBank/DDBJ whole genome shotgun (WGS) entry which is preliminary data.</text>
</comment>
<reference evidence="3 4" key="1">
    <citation type="submission" date="2015-06" db="EMBL/GenBank/DDBJ databases">
        <title>Draft genome of the ant-associated black yeast Phialophora attae CBS 131958.</title>
        <authorList>
            <person name="Moreno L.F."/>
            <person name="Stielow B.J."/>
            <person name="de Hoog S."/>
            <person name="Vicente V.A."/>
            <person name="Weiss V.A."/>
            <person name="de Vries M."/>
            <person name="Cruz L.M."/>
            <person name="Souza E.M."/>
        </authorList>
    </citation>
    <scope>NUCLEOTIDE SEQUENCE [LARGE SCALE GENOMIC DNA]</scope>
    <source>
        <strain evidence="3 4">CBS 131958</strain>
    </source>
</reference>
<dbReference type="PANTHER" id="PTHR46310:SF7">
    <property type="entry name" value="AMIDASE 1"/>
    <property type="match status" value="1"/>
</dbReference>
<dbReference type="InterPro" id="IPR036928">
    <property type="entry name" value="AS_sf"/>
</dbReference>
<name>A0A0N0NMU2_9EURO</name>
<dbReference type="Proteomes" id="UP000038010">
    <property type="component" value="Unassembled WGS sequence"/>
</dbReference>
<protein>
    <submittedName>
        <fullName evidence="3">Amidase 1</fullName>
    </submittedName>
</protein>
<keyword evidence="4" id="KW-1185">Reference proteome</keyword>
<dbReference type="RefSeq" id="XP_018000572.1">
    <property type="nucleotide sequence ID" value="XM_018148030.1"/>
</dbReference>
<feature type="compositionally biased region" description="Polar residues" evidence="1">
    <location>
        <begin position="246"/>
        <end position="257"/>
    </location>
</feature>
<dbReference type="VEuPathDB" id="FungiDB:AB675_7645"/>
<dbReference type="PANTHER" id="PTHR46310">
    <property type="entry name" value="AMIDASE 1"/>
    <property type="match status" value="1"/>
</dbReference>
<evidence type="ECO:0000256" key="1">
    <source>
        <dbReference type="SAM" id="MobiDB-lite"/>
    </source>
</evidence>
<evidence type="ECO:0000259" key="2">
    <source>
        <dbReference type="Pfam" id="PF01425"/>
    </source>
</evidence>
<feature type="region of interest" description="Disordered" evidence="1">
    <location>
        <begin position="1284"/>
        <end position="1364"/>
    </location>
</feature>
<dbReference type="STRING" id="1664694.A0A0N0NMU2"/>
<proteinExistence type="predicted"/>
<feature type="region of interest" description="Disordered" evidence="1">
    <location>
        <begin position="912"/>
        <end position="957"/>
    </location>
</feature>
<gene>
    <name evidence="3" type="ORF">AB675_7645</name>
</gene>
<evidence type="ECO:0000313" key="4">
    <source>
        <dbReference type="Proteomes" id="UP000038010"/>
    </source>
</evidence>
<dbReference type="EMBL" id="LFJN01000012">
    <property type="protein sequence ID" value="KPI40609.1"/>
    <property type="molecule type" value="Genomic_DNA"/>
</dbReference>
<dbReference type="OrthoDB" id="5423360at2759"/>
<accession>A0A0N0NMU2</accession>
<feature type="compositionally biased region" description="Low complexity" evidence="1">
    <location>
        <begin position="1331"/>
        <end position="1341"/>
    </location>
</feature>
<organism evidence="3 4">
    <name type="scientific">Cyphellophora attinorum</name>
    <dbReference type="NCBI Taxonomy" id="1664694"/>
    <lineage>
        <taxon>Eukaryota</taxon>
        <taxon>Fungi</taxon>
        <taxon>Dikarya</taxon>
        <taxon>Ascomycota</taxon>
        <taxon>Pezizomycotina</taxon>
        <taxon>Eurotiomycetes</taxon>
        <taxon>Chaetothyriomycetidae</taxon>
        <taxon>Chaetothyriales</taxon>
        <taxon>Cyphellophoraceae</taxon>
        <taxon>Cyphellophora</taxon>
    </lineage>
</organism>
<dbReference type="Gene3D" id="3.90.1300.10">
    <property type="entry name" value="Amidase signature (AS) domain"/>
    <property type="match status" value="1"/>
</dbReference>
<feature type="region of interest" description="Disordered" evidence="1">
    <location>
        <begin position="1226"/>
        <end position="1264"/>
    </location>
</feature>
<feature type="domain" description="Amidase" evidence="2">
    <location>
        <begin position="87"/>
        <end position="239"/>
    </location>
</feature>
<feature type="compositionally biased region" description="Polar residues" evidence="1">
    <location>
        <begin position="1290"/>
        <end position="1303"/>
    </location>
</feature>
<dbReference type="Pfam" id="PF01425">
    <property type="entry name" value="Amidase"/>
    <property type="match status" value="1"/>
</dbReference>
<dbReference type="InterPro" id="IPR023631">
    <property type="entry name" value="Amidase_dom"/>
</dbReference>
<sequence length="1364" mass="139767">MSYFSVGGPIDWPDFSTMMESSDIDLPAGAYVALPIGNTVSIAKAYQIQEDPAIAFMSGAKPVPGGDGMTFVEYSGGNIPVPPAVGEGPLAGMRFAVKDIYHVKGLTTSGGSRSFYDTYGPQNFTNEVVETCLAAGAQLVGKTKTIAFALGTPLNGWQVDYQDPWSFRGDGYQTTGGSSSGSSAAIVAYDWLDFTIGSDTGGSVRYPARHAGFYGYKATHGMYNLTGILPAIAEQDTPGTWRGHQKSSPQSAASGSTYWADEPALTQPEAEAMKLEFFTKVETLLQAKTTTVNLTSSFRANVINETFQSYYFYVYQDQNSAQSWDLIGKPLAEAYGAANDGAFPPLDPAVNLTADGVNATTRARYNESVHRREQYAEWFNTYILPTDPETCTSAIVAHSLHVPPSTVKVDQTKVHLVEGYGSGLEASFAGFPEIVVPIGQIEYHSHFTRKMEWQPVTVAFAAAVGSTDAADATEGTTDAADTTDATDTVAFTEDTEAVTAGAETAEAATLAWTLTEAVGTETTEIAEVAAVATVAWAPTAAVAPETTDATGTVTFAEDAESVTPSTLTAEAVAVTWALTEAVGAETTEAMETTAAEAVAPAGVATEIVAVPTLPRTPACTDDDCVAIVAPTLAWTNDDAEPNADTATSGAAADVVLTRVSNVVGCKVAATAAFDSDKLANEALASDALARDALACAAAETLAADILAAAARLADALAESWLAEATLATEARLTEYALAEALAATLRTEALDAAATASKEALNAEAEAAEALAKFALLIDALAASSAALAAAILAEIEALIAAAEAEEALALSDKAASSDALTSAVGSTAAEVIVDAVAIAVLILSPVTPARLVAMGTAVTVGLTKMDAETVAPAAPKREIDADDSDSTEAGTVCVINVVGTDAASETVIGDEAASETEMGDKEAVPNTVGTEAPTEAVAPRPEEAWTEAETSTPTPVGTTWTLVEAVRRDEDASTPTPRVTVGLTGKPDAAAEIAMLAPDVPWTEADRSIPAEDAGTIVLAVGLTVEPASSVTLTGTLEAPIPSPMPRSELAAAEAETSTPGLVTDTSTVVAGLADRAAVIVALSGRPESPADTVASIPEVAAAVAETSIPAPAPSVEGTADVSVCTIDADNDSASKELRAPDRTDTAPPEAAVEVAVAPTSTPEIVSEATTPMLAERSWEVCKALIADTTDDRSAEMIVDTGRASGELSTLDTADMGSAVTPTVAVAPTGKPEAPAETPRPIVEDRSAETETSTPGTLVGTTDTTGLTSAVVVSTGGLEAATEMATPSAEDTSVETETSTPGTLVGKIDRVGSTDTPAVIVGLTRRPEAPTETSTPTVEESCAEAETSIPLEAVMEGTSDVRD</sequence>